<organism evidence="1 2">
    <name type="scientific">Plantactinospora siamensis</name>
    <dbReference type="NCBI Taxonomy" id="555372"/>
    <lineage>
        <taxon>Bacteria</taxon>
        <taxon>Bacillati</taxon>
        <taxon>Actinomycetota</taxon>
        <taxon>Actinomycetes</taxon>
        <taxon>Micromonosporales</taxon>
        <taxon>Micromonosporaceae</taxon>
        <taxon>Plantactinospora</taxon>
    </lineage>
</organism>
<comment type="caution">
    <text evidence="1">The sequence shown here is derived from an EMBL/GenBank/DDBJ whole genome shotgun (WGS) entry which is preliminary data.</text>
</comment>
<name>A0ABV6P890_9ACTN</name>
<keyword evidence="2" id="KW-1185">Reference proteome</keyword>
<evidence type="ECO:0008006" key="3">
    <source>
        <dbReference type="Google" id="ProtNLM"/>
    </source>
</evidence>
<sequence length="152" mass="17539">MDNTFDWFTGEWTSRQRRLRSPLTGTDEWYEFPGTHRCWSVLDGRGNVDEARFPSQGWGGLTLRLHDADRDEWSIYWASSRTGLSLPPVVGRFDEAGRGEFTCDDVFAGRAIRVRYLWIDITGTTARWEQAFSTDGEASWETNWVADFTRTG</sequence>
<dbReference type="EMBL" id="JBHLUE010000034">
    <property type="protein sequence ID" value="MFC0568463.1"/>
    <property type="molecule type" value="Genomic_DNA"/>
</dbReference>
<evidence type="ECO:0000313" key="1">
    <source>
        <dbReference type="EMBL" id="MFC0568463.1"/>
    </source>
</evidence>
<dbReference type="Proteomes" id="UP001589894">
    <property type="component" value="Unassembled WGS sequence"/>
</dbReference>
<protein>
    <recommendedName>
        <fullName evidence="3">DUF1579 domain-containing protein</fullName>
    </recommendedName>
</protein>
<accession>A0ABV6P890</accession>
<evidence type="ECO:0000313" key="2">
    <source>
        <dbReference type="Proteomes" id="UP001589894"/>
    </source>
</evidence>
<reference evidence="1 2" key="1">
    <citation type="submission" date="2024-09" db="EMBL/GenBank/DDBJ databases">
        <authorList>
            <person name="Sun Q."/>
            <person name="Mori K."/>
        </authorList>
    </citation>
    <scope>NUCLEOTIDE SEQUENCE [LARGE SCALE GENOMIC DNA]</scope>
    <source>
        <strain evidence="1 2">TBRC 2205</strain>
    </source>
</reference>
<dbReference type="RefSeq" id="WP_377343966.1">
    <property type="nucleotide sequence ID" value="NZ_JBHLUE010000034.1"/>
</dbReference>
<proteinExistence type="predicted"/>
<gene>
    <name evidence="1" type="ORF">ACFFHU_30540</name>
</gene>